<protein>
    <submittedName>
        <fullName evidence="1">Uncharacterized protein</fullName>
    </submittedName>
</protein>
<accession>A0A166CZC7</accession>
<evidence type="ECO:0000313" key="2">
    <source>
        <dbReference type="Proteomes" id="UP000077275"/>
    </source>
</evidence>
<keyword evidence="2" id="KW-1185">Reference proteome</keyword>
<name>A0A166CZC7_9EURY</name>
<dbReference type="AlphaFoldDB" id="A0A166CZC7"/>
<sequence length="104" mass="11573">MNIIQTTRVSEIENIIIIDSNSARNPATYISYIVCPPPIQISTNISSSTIYNIKTITISIIKYTIIINNYITTTTININRTGSRSGVVNESRTTNIYISTISNE</sequence>
<dbReference type="EMBL" id="LWMW01000016">
    <property type="protein sequence ID" value="KZX17717.1"/>
    <property type="molecule type" value="Genomic_DNA"/>
</dbReference>
<gene>
    <name evidence="1" type="ORF">MBCUT_01110</name>
</gene>
<proteinExistence type="predicted"/>
<dbReference type="Proteomes" id="UP000077275">
    <property type="component" value="Unassembled WGS sequence"/>
</dbReference>
<evidence type="ECO:0000313" key="1">
    <source>
        <dbReference type="EMBL" id="KZX17717.1"/>
    </source>
</evidence>
<reference evidence="1 2" key="1">
    <citation type="submission" date="2016-04" db="EMBL/GenBank/DDBJ databases">
        <title>Genome sequence of Methanobrevibacter cuticularis DSM 11139.</title>
        <authorList>
            <person name="Poehlein A."/>
            <person name="Seedorf H."/>
            <person name="Daniel R."/>
        </authorList>
    </citation>
    <scope>NUCLEOTIDE SEQUENCE [LARGE SCALE GENOMIC DNA]</scope>
    <source>
        <strain evidence="1 2">DSM 11139</strain>
    </source>
</reference>
<organism evidence="1 2">
    <name type="scientific">Methanobrevibacter cuticularis</name>
    <dbReference type="NCBI Taxonomy" id="47311"/>
    <lineage>
        <taxon>Archaea</taxon>
        <taxon>Methanobacteriati</taxon>
        <taxon>Methanobacteriota</taxon>
        <taxon>Methanomada group</taxon>
        <taxon>Methanobacteria</taxon>
        <taxon>Methanobacteriales</taxon>
        <taxon>Methanobacteriaceae</taxon>
        <taxon>Methanobrevibacter</taxon>
    </lineage>
</organism>
<comment type="caution">
    <text evidence="1">The sequence shown here is derived from an EMBL/GenBank/DDBJ whole genome shotgun (WGS) entry which is preliminary data.</text>
</comment>